<feature type="transmembrane region" description="Helical" evidence="6">
    <location>
        <begin position="303"/>
        <end position="323"/>
    </location>
</feature>
<dbReference type="PANTHER" id="PTHR30250">
    <property type="entry name" value="PST FAMILY PREDICTED COLANIC ACID TRANSPORTER"/>
    <property type="match status" value="1"/>
</dbReference>
<gene>
    <name evidence="7" type="ORF">GSU69_12485</name>
</gene>
<proteinExistence type="predicted"/>
<keyword evidence="8" id="KW-1185">Reference proteome</keyword>
<evidence type="ECO:0000256" key="5">
    <source>
        <dbReference type="ARBA" id="ARBA00023136"/>
    </source>
</evidence>
<keyword evidence="5 6" id="KW-0472">Membrane</keyword>
<evidence type="ECO:0000256" key="2">
    <source>
        <dbReference type="ARBA" id="ARBA00022475"/>
    </source>
</evidence>
<feature type="transmembrane region" description="Helical" evidence="6">
    <location>
        <begin position="83"/>
        <end position="104"/>
    </location>
</feature>
<evidence type="ECO:0000256" key="4">
    <source>
        <dbReference type="ARBA" id="ARBA00022989"/>
    </source>
</evidence>
<feature type="transmembrane region" description="Helical" evidence="6">
    <location>
        <begin position="12"/>
        <end position="38"/>
    </location>
</feature>
<evidence type="ECO:0000256" key="3">
    <source>
        <dbReference type="ARBA" id="ARBA00022692"/>
    </source>
</evidence>
<name>A0ABX6H169_9MICO</name>
<evidence type="ECO:0000256" key="6">
    <source>
        <dbReference type="SAM" id="Phobius"/>
    </source>
</evidence>
<dbReference type="RefSeq" id="WP_159423171.1">
    <property type="nucleotide sequence ID" value="NZ_CP047180.1"/>
</dbReference>
<dbReference type="PANTHER" id="PTHR30250:SF26">
    <property type="entry name" value="PSMA PROTEIN"/>
    <property type="match status" value="1"/>
</dbReference>
<keyword evidence="2" id="KW-1003">Cell membrane</keyword>
<feature type="transmembrane region" description="Helical" evidence="6">
    <location>
        <begin position="44"/>
        <end position="63"/>
    </location>
</feature>
<feature type="transmembrane region" description="Helical" evidence="6">
    <location>
        <begin position="149"/>
        <end position="169"/>
    </location>
</feature>
<feature type="transmembrane region" description="Helical" evidence="6">
    <location>
        <begin position="391"/>
        <end position="410"/>
    </location>
</feature>
<evidence type="ECO:0000313" key="8">
    <source>
        <dbReference type="Proteomes" id="UP000464597"/>
    </source>
</evidence>
<dbReference type="Pfam" id="PF01943">
    <property type="entry name" value="Polysacc_synt"/>
    <property type="match status" value="1"/>
</dbReference>
<keyword evidence="3 6" id="KW-0812">Transmembrane</keyword>
<keyword evidence="4 6" id="KW-1133">Transmembrane helix</keyword>
<feature type="transmembrane region" description="Helical" evidence="6">
    <location>
        <begin position="367"/>
        <end position="385"/>
    </location>
</feature>
<protein>
    <submittedName>
        <fullName evidence="7">Oligosaccharide flippase family protein</fullName>
    </submittedName>
</protein>
<evidence type="ECO:0000313" key="7">
    <source>
        <dbReference type="EMBL" id="QHC63417.1"/>
    </source>
</evidence>
<sequence>MLKNILTTYAARFAGMIATVAILPIVTAGVGAAGFGLYSLTVSMGLLFQQDLGMTAATVKFVAESRARGNLERMRRVIATSEAFFAVLSVVAAALLALAFSLTAPTLSVPAEFGSQLGLLFALGTANVFFALLFAPVRQTLTGLGALNVVNGFLTLQALGRVVLAAGAMAMGLPLWVVSAIDVSAMLLGGIGMYVFQHVRFPEASTSLLRAEWSVFRDIFALSSQLLVLSLAGVVILQFGSIVAGVLLPLTAVAAYAAAQRVYSLVKEVTASLSSAVLPAVTERQVEGGSSANGRVYIGGTKYANTLMLLVFVPIMATGPQLIDVWSGGRLEGAGAAAQILVLSLLANNNHLLAIPVLTAQQNIRRFAVLHVIWAVTAVGSSFVLALMLGVAGIALAVCLPVVLLEYFYVRHTLHALGQPWRAFLTECLARPYGALAVPGIAVVLVGVHLPASLLEIGLLTGAWLVVALPLIYVLALTAGERSRIRRIIGRRRGR</sequence>
<evidence type="ECO:0000256" key="1">
    <source>
        <dbReference type="ARBA" id="ARBA00004651"/>
    </source>
</evidence>
<accession>A0ABX6H169</accession>
<reference evidence="8" key="1">
    <citation type="submission" date="2019-12" db="EMBL/GenBank/DDBJ databases">
        <title>Complete and draft genome sequences of new strains and members of some known species of the genus Rathayibacter isolated from plants.</title>
        <authorList>
            <person name="Tarlachkov S.V."/>
            <person name="Starodumova I.P."/>
            <person name="Dorofeeva L.V."/>
            <person name="Prisyazhnaya N.V."/>
            <person name="Leyn S."/>
            <person name="Zlamal J."/>
            <person name="Elan M."/>
            <person name="Osterman A.L."/>
            <person name="Nadler S."/>
            <person name="Subbotin S.A."/>
            <person name="Evtushenko L.I."/>
        </authorList>
    </citation>
    <scope>NUCLEOTIDE SEQUENCE [LARGE SCALE GENOMIC DNA]</scope>
    <source>
        <strain evidence="8">VKM Ac-2802</strain>
    </source>
</reference>
<dbReference type="Proteomes" id="UP000464597">
    <property type="component" value="Chromosome"/>
</dbReference>
<dbReference type="InterPro" id="IPR002797">
    <property type="entry name" value="Polysacc_synth"/>
</dbReference>
<dbReference type="EMBL" id="CP047180">
    <property type="protein sequence ID" value="QHC63417.1"/>
    <property type="molecule type" value="Genomic_DNA"/>
</dbReference>
<dbReference type="InterPro" id="IPR050833">
    <property type="entry name" value="Poly_Biosynth_Transport"/>
</dbReference>
<feature type="transmembrane region" description="Helical" evidence="6">
    <location>
        <begin position="430"/>
        <end position="451"/>
    </location>
</feature>
<feature type="transmembrane region" description="Helical" evidence="6">
    <location>
        <begin position="335"/>
        <end position="355"/>
    </location>
</feature>
<feature type="transmembrane region" description="Helical" evidence="6">
    <location>
        <begin position="242"/>
        <end position="259"/>
    </location>
</feature>
<comment type="subcellular location">
    <subcellularLocation>
        <location evidence="1">Cell membrane</location>
        <topology evidence="1">Multi-pass membrane protein</topology>
    </subcellularLocation>
</comment>
<feature type="transmembrane region" description="Helical" evidence="6">
    <location>
        <begin position="457"/>
        <end position="477"/>
    </location>
</feature>
<feature type="transmembrane region" description="Helical" evidence="6">
    <location>
        <begin position="116"/>
        <end position="137"/>
    </location>
</feature>
<organism evidence="7 8">
    <name type="scientific">Rathayibacter festucae</name>
    <dbReference type="NCBI Taxonomy" id="110937"/>
    <lineage>
        <taxon>Bacteria</taxon>
        <taxon>Bacillati</taxon>
        <taxon>Actinomycetota</taxon>
        <taxon>Actinomycetes</taxon>
        <taxon>Micrococcales</taxon>
        <taxon>Microbacteriaceae</taxon>
        <taxon>Rathayibacter</taxon>
    </lineage>
</organism>